<feature type="binding site" evidence="9">
    <location>
        <begin position="222"/>
        <end position="229"/>
    </location>
    <ligand>
        <name>ATP</name>
        <dbReference type="ChEBI" id="CHEBI:30616"/>
    </ligand>
</feature>
<evidence type="ECO:0000256" key="6">
    <source>
        <dbReference type="ARBA" id="ARBA00034617"/>
    </source>
</evidence>
<dbReference type="SUPFAM" id="SSF52540">
    <property type="entry name" value="P-loop containing nucleoside triphosphate hydrolases"/>
    <property type="match status" value="1"/>
</dbReference>
<dbReference type="PROSITE" id="PS51198">
    <property type="entry name" value="UVRD_HELICASE_ATP_BIND"/>
    <property type="match status" value="1"/>
</dbReference>
<evidence type="ECO:0000256" key="4">
    <source>
        <dbReference type="ARBA" id="ARBA00022840"/>
    </source>
</evidence>
<evidence type="ECO:0000256" key="3">
    <source>
        <dbReference type="ARBA" id="ARBA00022806"/>
    </source>
</evidence>
<gene>
    <name evidence="11" type="ORF">ACFFNY_26885</name>
</gene>
<evidence type="ECO:0000256" key="9">
    <source>
        <dbReference type="PROSITE-ProRule" id="PRU00560"/>
    </source>
</evidence>
<keyword evidence="2 9" id="KW-0378">Hydrolase</keyword>
<evidence type="ECO:0000256" key="1">
    <source>
        <dbReference type="ARBA" id="ARBA00022741"/>
    </source>
</evidence>
<dbReference type="RefSeq" id="WP_379119909.1">
    <property type="nucleotide sequence ID" value="NZ_BAAAYO010000006.1"/>
</dbReference>
<dbReference type="Gene3D" id="3.40.50.300">
    <property type="entry name" value="P-loop containing nucleotide triphosphate hydrolases"/>
    <property type="match status" value="2"/>
</dbReference>
<evidence type="ECO:0000259" key="10">
    <source>
        <dbReference type="PROSITE" id="PS51198"/>
    </source>
</evidence>
<dbReference type="InterPro" id="IPR027417">
    <property type="entry name" value="P-loop_NTPase"/>
</dbReference>
<name>A0ABV5W3V4_9BACL</name>
<dbReference type="Pfam" id="PF13361">
    <property type="entry name" value="UvrD_C"/>
    <property type="match status" value="1"/>
</dbReference>
<comment type="catalytic activity">
    <reaction evidence="8">
        <text>ATP + H2O = ADP + phosphate + H(+)</text>
        <dbReference type="Rhea" id="RHEA:13065"/>
        <dbReference type="ChEBI" id="CHEBI:15377"/>
        <dbReference type="ChEBI" id="CHEBI:15378"/>
        <dbReference type="ChEBI" id="CHEBI:30616"/>
        <dbReference type="ChEBI" id="CHEBI:43474"/>
        <dbReference type="ChEBI" id="CHEBI:456216"/>
        <dbReference type="EC" id="5.6.2.4"/>
    </reaction>
</comment>
<accession>A0ABV5W3V4</accession>
<comment type="catalytic activity">
    <reaction evidence="6">
        <text>Couples ATP hydrolysis with the unwinding of duplex DNA by translocating in the 3'-5' direction.</text>
        <dbReference type="EC" id="5.6.2.4"/>
    </reaction>
</comment>
<keyword evidence="12" id="KW-1185">Reference proteome</keyword>
<dbReference type="Pfam" id="PF13245">
    <property type="entry name" value="AAA_19"/>
    <property type="match status" value="1"/>
</dbReference>
<sequence length="737" mass="83891">MKVCFLKERQAERLEVTELEIQSAYQEELEKLERTSAWIDRKLSDLQAVPRYFGDNLTEQVLESIRETARRNLAGATDEPYFGRLDFQEQREGSARPLYIGKFGVENDSTGDPLVIDWRAPVASLFYSFTGGEGPAVYEAPEGVIEGLVYLKRNLVVRKQILQRVVDTYDRSSGSPAVTDEFLLYRLGENKDNKLRDIVSTIQAEQDRIIRSAKNTALVIQGVAGSGKTTVALHRLAYLLYQYREQIRAERMIIFAPNRMFLDYISSVLPELGVGHIQQTTFEDWALEAIGERVTLADETERRERWFAYGTEKPVIDDTAPGRFKGSVSFMRAIEAALREYERTFVPEAADFEAWPGRTLQAGTVREWFYEEYRHYPLMKRKERLESRIKRWLEMALNDVRDPNVRKDRKKKASQKLKTYWKSWPDETPLSFYRSLFPDETGTKSAAAMPDGWTMPAAIAEESLKAFAKKKLFPEDLAPLMLIREFMHGAEGERTFDHVVIDEAQDFSPFQVALLHRHVKSGSFTILGDLSQGIHAYKGIRSWDEFLGLFDAEARAYYQMERSYRSTMEIIRFANVILANGLPEAMQAVPVFRSGDKVKVVRHDADKRIETIVRTIRKLEDGPSATIAVIGRTERECKELHTALLHADISATLIDAQHHKYEGGLSVVPVHLAKGLEFDAVVLIDADDTRYGGGEHDAKLLYVGCTRALHDLWVLYVGQPSPLLDGADGDCAKHIEA</sequence>
<keyword evidence="4 9" id="KW-0067">ATP-binding</keyword>
<evidence type="ECO:0000256" key="2">
    <source>
        <dbReference type="ARBA" id="ARBA00022801"/>
    </source>
</evidence>
<dbReference type="PANTHER" id="PTHR11070">
    <property type="entry name" value="UVRD / RECB / PCRA DNA HELICASE FAMILY MEMBER"/>
    <property type="match status" value="1"/>
</dbReference>
<dbReference type="PANTHER" id="PTHR11070:SF17">
    <property type="entry name" value="DNA HELICASE IV"/>
    <property type="match status" value="1"/>
</dbReference>
<evidence type="ECO:0000256" key="7">
    <source>
        <dbReference type="ARBA" id="ARBA00034808"/>
    </source>
</evidence>
<organism evidence="11 12">
    <name type="scientific">Paenibacillus hodogayensis</name>
    <dbReference type="NCBI Taxonomy" id="279208"/>
    <lineage>
        <taxon>Bacteria</taxon>
        <taxon>Bacillati</taxon>
        <taxon>Bacillota</taxon>
        <taxon>Bacilli</taxon>
        <taxon>Bacillales</taxon>
        <taxon>Paenibacillaceae</taxon>
        <taxon>Paenibacillus</taxon>
    </lineage>
</organism>
<dbReference type="EMBL" id="JBHMAG010000018">
    <property type="protein sequence ID" value="MFB9755215.1"/>
    <property type="molecule type" value="Genomic_DNA"/>
</dbReference>
<evidence type="ECO:0000313" key="11">
    <source>
        <dbReference type="EMBL" id="MFB9755215.1"/>
    </source>
</evidence>
<dbReference type="InterPro" id="IPR014017">
    <property type="entry name" value="DNA_helicase_UvrD-like_C"/>
</dbReference>
<dbReference type="EC" id="5.6.2.4" evidence="7"/>
<protein>
    <recommendedName>
        <fullName evidence="7">DNA 3'-5' helicase</fullName>
        <ecNumber evidence="7">5.6.2.4</ecNumber>
    </recommendedName>
</protein>
<evidence type="ECO:0000313" key="12">
    <source>
        <dbReference type="Proteomes" id="UP001589619"/>
    </source>
</evidence>
<keyword evidence="5" id="KW-0413">Isomerase</keyword>
<dbReference type="InterPro" id="IPR027785">
    <property type="entry name" value="UvrD-like_helicase_C"/>
</dbReference>
<evidence type="ECO:0000256" key="5">
    <source>
        <dbReference type="ARBA" id="ARBA00023235"/>
    </source>
</evidence>
<keyword evidence="3 9" id="KW-0347">Helicase</keyword>
<dbReference type="InterPro" id="IPR000212">
    <property type="entry name" value="DNA_helicase_UvrD/REP"/>
</dbReference>
<feature type="domain" description="UvrD-like helicase ATP-binding" evidence="10">
    <location>
        <begin position="201"/>
        <end position="567"/>
    </location>
</feature>
<keyword evidence="1 9" id="KW-0547">Nucleotide-binding</keyword>
<dbReference type="Proteomes" id="UP001589619">
    <property type="component" value="Unassembled WGS sequence"/>
</dbReference>
<proteinExistence type="predicted"/>
<comment type="caution">
    <text evidence="11">The sequence shown here is derived from an EMBL/GenBank/DDBJ whole genome shotgun (WGS) entry which is preliminary data.</text>
</comment>
<dbReference type="InterPro" id="IPR014016">
    <property type="entry name" value="UvrD-like_ATP-bd"/>
</dbReference>
<dbReference type="Pfam" id="PF13538">
    <property type="entry name" value="UvrD_C_2"/>
    <property type="match status" value="1"/>
</dbReference>
<reference evidence="11 12" key="1">
    <citation type="submission" date="2024-09" db="EMBL/GenBank/DDBJ databases">
        <authorList>
            <person name="Sun Q."/>
            <person name="Mori K."/>
        </authorList>
    </citation>
    <scope>NUCLEOTIDE SEQUENCE [LARGE SCALE GENOMIC DNA]</scope>
    <source>
        <strain evidence="11 12">JCM 12520</strain>
    </source>
</reference>
<evidence type="ECO:0000256" key="8">
    <source>
        <dbReference type="ARBA" id="ARBA00048988"/>
    </source>
</evidence>